<sequence>MPAMERIGGLSACQVMIGRSQNGMVASITEKSLPRQDGRVFTVTGESSGIGYELSKILYGAGGTVYVLTRTQSNAKEAIKSIKKLFDDISHPTGDLGRLEFIHKAAKEFCSRESSLLALFNNAGVAAVKDTATKQGLEYNYGVNSVGHVLLETLLLPTMTTTAKLAPANSVRAVWTASILDADLNYSTSKAGVWFAASEFSKRHGRETGVLSIAGNPGSYVTNIWRTTPGWLYWLYRPLFCQPIHGAYTNLWMAFSEEVDMDGAVTGGMRFRMGDGIPDNGKICC</sequence>
<name>A0A1Y1YLV3_9PLEO</name>
<accession>A0A1Y1YLV3</accession>
<organism evidence="4 5">
    <name type="scientific">Clohesyomyces aquaticus</name>
    <dbReference type="NCBI Taxonomy" id="1231657"/>
    <lineage>
        <taxon>Eukaryota</taxon>
        <taxon>Fungi</taxon>
        <taxon>Dikarya</taxon>
        <taxon>Ascomycota</taxon>
        <taxon>Pezizomycotina</taxon>
        <taxon>Dothideomycetes</taxon>
        <taxon>Pleosporomycetidae</taxon>
        <taxon>Pleosporales</taxon>
        <taxon>Lindgomycetaceae</taxon>
        <taxon>Clohesyomyces</taxon>
    </lineage>
</organism>
<dbReference type="Pfam" id="PF00106">
    <property type="entry name" value="adh_short"/>
    <property type="match status" value="1"/>
</dbReference>
<dbReference type="OrthoDB" id="191139at2759"/>
<dbReference type="PRINTS" id="PR00081">
    <property type="entry name" value="GDHRDH"/>
</dbReference>
<dbReference type="SUPFAM" id="SSF51735">
    <property type="entry name" value="NAD(P)-binding Rossmann-fold domains"/>
    <property type="match status" value="1"/>
</dbReference>
<keyword evidence="3" id="KW-0560">Oxidoreductase</keyword>
<dbReference type="Gene3D" id="3.40.50.720">
    <property type="entry name" value="NAD(P)-binding Rossmann-like Domain"/>
    <property type="match status" value="1"/>
</dbReference>
<dbReference type="GO" id="GO:0016491">
    <property type="term" value="F:oxidoreductase activity"/>
    <property type="evidence" value="ECO:0007669"/>
    <property type="project" value="UniProtKB-KW"/>
</dbReference>
<dbReference type="AlphaFoldDB" id="A0A1Y1YLV3"/>
<protein>
    <recommendedName>
        <fullName evidence="6">NAD(P)-binding protein</fullName>
    </recommendedName>
</protein>
<comment type="caution">
    <text evidence="4">The sequence shown here is derived from an EMBL/GenBank/DDBJ whole genome shotgun (WGS) entry which is preliminary data.</text>
</comment>
<dbReference type="STRING" id="1231657.A0A1Y1YLV3"/>
<dbReference type="PANTHER" id="PTHR24320:SF236">
    <property type="entry name" value="SHORT-CHAIN DEHYDROGENASE-RELATED"/>
    <property type="match status" value="1"/>
</dbReference>
<keyword evidence="5" id="KW-1185">Reference proteome</keyword>
<evidence type="ECO:0000256" key="3">
    <source>
        <dbReference type="ARBA" id="ARBA00023002"/>
    </source>
</evidence>
<gene>
    <name evidence="4" type="ORF">BCR34DRAFT_676892</name>
</gene>
<evidence type="ECO:0000313" key="4">
    <source>
        <dbReference type="EMBL" id="ORX98823.1"/>
    </source>
</evidence>
<evidence type="ECO:0000256" key="2">
    <source>
        <dbReference type="ARBA" id="ARBA00022857"/>
    </source>
</evidence>
<dbReference type="EMBL" id="MCFA01000208">
    <property type="protein sequence ID" value="ORX98823.1"/>
    <property type="molecule type" value="Genomic_DNA"/>
</dbReference>
<evidence type="ECO:0000313" key="5">
    <source>
        <dbReference type="Proteomes" id="UP000193144"/>
    </source>
</evidence>
<evidence type="ECO:0000256" key="1">
    <source>
        <dbReference type="ARBA" id="ARBA00006484"/>
    </source>
</evidence>
<dbReference type="InterPro" id="IPR036291">
    <property type="entry name" value="NAD(P)-bd_dom_sf"/>
</dbReference>
<evidence type="ECO:0008006" key="6">
    <source>
        <dbReference type="Google" id="ProtNLM"/>
    </source>
</evidence>
<keyword evidence="2" id="KW-0521">NADP</keyword>
<dbReference type="InterPro" id="IPR002347">
    <property type="entry name" value="SDR_fam"/>
</dbReference>
<proteinExistence type="inferred from homology"/>
<reference evidence="4 5" key="1">
    <citation type="submission" date="2016-07" db="EMBL/GenBank/DDBJ databases">
        <title>Pervasive Adenine N6-methylation of Active Genes in Fungi.</title>
        <authorList>
            <consortium name="DOE Joint Genome Institute"/>
            <person name="Mondo S.J."/>
            <person name="Dannebaum R.O."/>
            <person name="Kuo R.C."/>
            <person name="Labutti K."/>
            <person name="Haridas S."/>
            <person name="Kuo A."/>
            <person name="Salamov A."/>
            <person name="Ahrendt S.R."/>
            <person name="Lipzen A."/>
            <person name="Sullivan W."/>
            <person name="Andreopoulos W.B."/>
            <person name="Clum A."/>
            <person name="Lindquist E."/>
            <person name="Daum C."/>
            <person name="Ramamoorthy G.K."/>
            <person name="Gryganskyi A."/>
            <person name="Culley D."/>
            <person name="Magnuson J.K."/>
            <person name="James T.Y."/>
            <person name="O'Malley M.A."/>
            <person name="Stajich J.E."/>
            <person name="Spatafora J.W."/>
            <person name="Visel A."/>
            <person name="Grigoriev I.V."/>
        </authorList>
    </citation>
    <scope>NUCLEOTIDE SEQUENCE [LARGE SCALE GENOMIC DNA]</scope>
    <source>
        <strain evidence="4 5">CBS 115471</strain>
    </source>
</reference>
<dbReference type="PANTHER" id="PTHR24320">
    <property type="entry name" value="RETINOL DEHYDROGENASE"/>
    <property type="match status" value="1"/>
</dbReference>
<dbReference type="Proteomes" id="UP000193144">
    <property type="component" value="Unassembled WGS sequence"/>
</dbReference>
<comment type="similarity">
    <text evidence="1">Belongs to the short-chain dehydrogenases/reductases (SDR) family.</text>
</comment>